<dbReference type="STRING" id="765915.A0A1Y2HYK1"/>
<dbReference type="OrthoDB" id="262535at2759"/>
<feature type="transmembrane region" description="Helical" evidence="5">
    <location>
        <begin position="71"/>
        <end position="95"/>
    </location>
</feature>
<name>A0A1Y2HYK1_9FUNG</name>
<evidence type="ECO:0000256" key="5">
    <source>
        <dbReference type="SAM" id="Phobius"/>
    </source>
</evidence>
<evidence type="ECO:0000256" key="4">
    <source>
        <dbReference type="ARBA" id="ARBA00023136"/>
    </source>
</evidence>
<reference evidence="6 7" key="1">
    <citation type="submission" date="2016-07" db="EMBL/GenBank/DDBJ databases">
        <title>Pervasive Adenine N6-methylation of Active Genes in Fungi.</title>
        <authorList>
            <consortium name="DOE Joint Genome Institute"/>
            <person name="Mondo S.J."/>
            <person name="Dannebaum R.O."/>
            <person name="Kuo R.C."/>
            <person name="Labutti K."/>
            <person name="Haridas S."/>
            <person name="Kuo A."/>
            <person name="Salamov A."/>
            <person name="Ahrendt S.R."/>
            <person name="Lipzen A."/>
            <person name="Sullivan W."/>
            <person name="Andreopoulos W.B."/>
            <person name="Clum A."/>
            <person name="Lindquist E."/>
            <person name="Daum C."/>
            <person name="Ramamoorthy G.K."/>
            <person name="Gryganskyi A."/>
            <person name="Culley D."/>
            <person name="Magnuson J.K."/>
            <person name="James T.Y."/>
            <person name="O'Malley M.A."/>
            <person name="Stajich J.E."/>
            <person name="Spatafora J.W."/>
            <person name="Visel A."/>
            <person name="Grigoriev I.V."/>
        </authorList>
    </citation>
    <scope>NUCLEOTIDE SEQUENCE [LARGE SCALE GENOMIC DNA]</scope>
    <source>
        <strain evidence="6 7">PL171</strain>
    </source>
</reference>
<dbReference type="InterPro" id="IPR019184">
    <property type="entry name" value="Uncharacterised_TM-17"/>
</dbReference>
<evidence type="ECO:0000256" key="1">
    <source>
        <dbReference type="ARBA" id="ARBA00004141"/>
    </source>
</evidence>
<keyword evidence="2 5" id="KW-0812">Transmembrane</keyword>
<sequence>MSTPMSISSPLKQHPAPALICQIALVLGTLLLPYPPESLILEFVIALAWYPLERFRLYYGSKGNLTESISSLILFLITSLIVPVTWLFFILWQTYVLQIDVWIHSISLTLAGIQLAGSLLVLVFLIRNRA</sequence>
<keyword evidence="4 5" id="KW-0472">Membrane</keyword>
<feature type="transmembrane region" description="Helical" evidence="5">
    <location>
        <begin position="101"/>
        <end position="126"/>
    </location>
</feature>
<evidence type="ECO:0000313" key="7">
    <source>
        <dbReference type="Proteomes" id="UP000193411"/>
    </source>
</evidence>
<comment type="subcellular location">
    <subcellularLocation>
        <location evidence="1">Membrane</location>
        <topology evidence="1">Multi-pass membrane protein</topology>
    </subcellularLocation>
</comment>
<dbReference type="GO" id="GO:1905515">
    <property type="term" value="P:non-motile cilium assembly"/>
    <property type="evidence" value="ECO:0007669"/>
    <property type="project" value="TreeGrafter"/>
</dbReference>
<accession>A0A1Y2HYK1</accession>
<evidence type="ECO:0000256" key="2">
    <source>
        <dbReference type="ARBA" id="ARBA00022692"/>
    </source>
</evidence>
<keyword evidence="7" id="KW-1185">Reference proteome</keyword>
<dbReference type="GO" id="GO:0035869">
    <property type="term" value="C:ciliary transition zone"/>
    <property type="evidence" value="ECO:0007669"/>
    <property type="project" value="TreeGrafter"/>
</dbReference>
<dbReference type="AlphaFoldDB" id="A0A1Y2HYK1"/>
<gene>
    <name evidence="6" type="ORF">BCR44DRAFT_1426950</name>
</gene>
<keyword evidence="3 5" id="KW-1133">Transmembrane helix</keyword>
<proteinExistence type="predicted"/>
<dbReference type="EMBL" id="MCFL01000005">
    <property type="protein sequence ID" value="ORZ39650.1"/>
    <property type="molecule type" value="Genomic_DNA"/>
</dbReference>
<evidence type="ECO:0008006" key="8">
    <source>
        <dbReference type="Google" id="ProtNLM"/>
    </source>
</evidence>
<organism evidence="6 7">
    <name type="scientific">Catenaria anguillulae PL171</name>
    <dbReference type="NCBI Taxonomy" id="765915"/>
    <lineage>
        <taxon>Eukaryota</taxon>
        <taxon>Fungi</taxon>
        <taxon>Fungi incertae sedis</taxon>
        <taxon>Blastocladiomycota</taxon>
        <taxon>Blastocladiomycetes</taxon>
        <taxon>Blastocladiales</taxon>
        <taxon>Catenariaceae</taxon>
        <taxon>Catenaria</taxon>
    </lineage>
</organism>
<evidence type="ECO:0000256" key="3">
    <source>
        <dbReference type="ARBA" id="ARBA00022989"/>
    </source>
</evidence>
<dbReference type="GO" id="GO:0016020">
    <property type="term" value="C:membrane"/>
    <property type="evidence" value="ECO:0007669"/>
    <property type="project" value="UniProtKB-SubCell"/>
</dbReference>
<dbReference type="Pfam" id="PF09799">
    <property type="entry name" value="Transmemb_17"/>
    <property type="match status" value="1"/>
</dbReference>
<dbReference type="Proteomes" id="UP000193411">
    <property type="component" value="Unassembled WGS sequence"/>
</dbReference>
<feature type="transmembrane region" description="Helical" evidence="5">
    <location>
        <begin position="40"/>
        <end position="59"/>
    </location>
</feature>
<protein>
    <recommendedName>
        <fullName evidence="8">Transmembrane protein</fullName>
    </recommendedName>
</protein>
<comment type="caution">
    <text evidence="6">The sequence shown here is derived from an EMBL/GenBank/DDBJ whole genome shotgun (WGS) entry which is preliminary data.</text>
</comment>
<evidence type="ECO:0000313" key="6">
    <source>
        <dbReference type="EMBL" id="ORZ39650.1"/>
    </source>
</evidence>
<dbReference type="PANTHER" id="PTHR13531">
    <property type="entry name" value="GEO07735P1-RELATED-RELATED"/>
    <property type="match status" value="1"/>
</dbReference>